<gene>
    <name evidence="1" type="ORF">PAEH1_02660</name>
</gene>
<protein>
    <submittedName>
        <fullName evidence="1">Uncharacterized protein</fullName>
    </submittedName>
</protein>
<dbReference type="EMBL" id="CP019697">
    <property type="protein sequence ID" value="AQS50726.1"/>
    <property type="molecule type" value="Genomic_DNA"/>
</dbReference>
<evidence type="ECO:0000313" key="1">
    <source>
        <dbReference type="EMBL" id="AQS50726.1"/>
    </source>
</evidence>
<dbReference type="KEGG" id="phn:PAEH1_02660"/>
<name>A0A1U9JY89_9BURK</name>
<reference evidence="1 2" key="1">
    <citation type="submission" date="2017-01" db="EMBL/GenBank/DDBJ databases">
        <title>Complete Genome Sequence of Paenalcaligenes hominis, Isolated from a paraplegic Patient with neurogenic bladder.</title>
        <authorList>
            <person name="Mukhopadhyay R."/>
            <person name="Joaquin J."/>
            <person name="Hogue R."/>
            <person name="Kilaru A."/>
            <person name="Jospin G."/>
            <person name="Mars K."/>
            <person name="Eisen J.A."/>
            <person name="Chaturvedi V."/>
        </authorList>
    </citation>
    <scope>NUCLEOTIDE SEQUENCE [LARGE SCALE GENOMIC DNA]</scope>
    <source>
        <strain evidence="1 2">15S00501</strain>
    </source>
</reference>
<dbReference type="STRING" id="643674.PAEH1_02660"/>
<organism evidence="1 2">
    <name type="scientific">Paenalcaligenes hominis</name>
    <dbReference type="NCBI Taxonomy" id="643674"/>
    <lineage>
        <taxon>Bacteria</taxon>
        <taxon>Pseudomonadati</taxon>
        <taxon>Pseudomonadota</taxon>
        <taxon>Betaproteobacteria</taxon>
        <taxon>Burkholderiales</taxon>
        <taxon>Alcaligenaceae</taxon>
        <taxon>Paenalcaligenes</taxon>
    </lineage>
</organism>
<sequence>MTAKQTLKAVFDLLIDEYDADPRNPLIHELGRLANSSDDIPTDDIELTALVGPNGMTSVKDQHGRRVKGVKSVAVFEDQHGKPVFQVNL</sequence>
<dbReference type="Proteomes" id="UP000189369">
    <property type="component" value="Chromosome"/>
</dbReference>
<dbReference type="OrthoDB" id="9937205at2"/>
<proteinExistence type="predicted"/>
<dbReference type="AlphaFoldDB" id="A0A1U9JY89"/>
<evidence type="ECO:0000313" key="2">
    <source>
        <dbReference type="Proteomes" id="UP000189369"/>
    </source>
</evidence>
<accession>A0A1U9JY89</accession>